<evidence type="ECO:0000313" key="3">
    <source>
        <dbReference type="Proteomes" id="UP001154420"/>
    </source>
</evidence>
<protein>
    <submittedName>
        <fullName evidence="2">Uncharacterized protein</fullName>
    </submittedName>
</protein>
<dbReference type="EMBL" id="QZDT01000013">
    <property type="protein sequence ID" value="NBJ92866.1"/>
    <property type="molecule type" value="Genomic_DNA"/>
</dbReference>
<evidence type="ECO:0000313" key="2">
    <source>
        <dbReference type="EMBL" id="NBJ92866.1"/>
    </source>
</evidence>
<feature type="transmembrane region" description="Helical" evidence="1">
    <location>
        <begin position="112"/>
        <end position="135"/>
    </location>
</feature>
<feature type="transmembrane region" description="Helical" evidence="1">
    <location>
        <begin position="156"/>
        <end position="177"/>
    </location>
</feature>
<reference evidence="2" key="1">
    <citation type="submission" date="2018-09" db="EMBL/GenBank/DDBJ databases">
        <title>Murine metabolic-syndrome-specific gut microbial biobank.</title>
        <authorList>
            <person name="Liu C."/>
        </authorList>
    </citation>
    <scope>NUCLEOTIDE SEQUENCE</scope>
    <source>
        <strain evidence="2">D42-62</strain>
    </source>
</reference>
<accession>A0A9X5BF38</accession>
<keyword evidence="1" id="KW-0812">Transmembrane</keyword>
<keyword evidence="3" id="KW-1185">Reference proteome</keyword>
<feature type="transmembrane region" description="Helical" evidence="1">
    <location>
        <begin position="81"/>
        <end position="100"/>
    </location>
</feature>
<dbReference type="Proteomes" id="UP001154420">
    <property type="component" value="Unassembled WGS sequence"/>
</dbReference>
<evidence type="ECO:0000256" key="1">
    <source>
        <dbReference type="SAM" id="Phobius"/>
    </source>
</evidence>
<organism evidence="2 3">
    <name type="scientific">Parablautia muri</name>
    <dbReference type="NCBI Taxonomy" id="2320879"/>
    <lineage>
        <taxon>Bacteria</taxon>
        <taxon>Bacillati</taxon>
        <taxon>Bacillota</taxon>
        <taxon>Clostridia</taxon>
        <taxon>Lachnospirales</taxon>
        <taxon>Lachnospiraceae</taxon>
        <taxon>Parablautia</taxon>
    </lineage>
</organism>
<proteinExistence type="predicted"/>
<name>A0A9X5BF38_9FIRM</name>
<gene>
    <name evidence="2" type="ORF">D5281_09700</name>
</gene>
<keyword evidence="1" id="KW-0472">Membrane</keyword>
<dbReference type="AlphaFoldDB" id="A0A9X5BF38"/>
<comment type="caution">
    <text evidence="2">The sequence shown here is derived from an EMBL/GenBank/DDBJ whole genome shotgun (WGS) entry which is preliminary data.</text>
</comment>
<sequence>MLLKNGGLGAAMKSLKEYTKKREWRQTGGMPESAGFHSKGYRRYFEGYSEYLVEKPNGRRKIERVYTGVYHKQELNHMQRIWIRTFYCISFGMSLLLFLFCATRNVPSNYSWYVATAEAVSTASLFWTLCCLFHYMTAGENMTLYEYHCVDKLKKAVKWTSGALFGISVTTAIYILLHMKEDISGELACLVSALGASGMCMEIYMAEKKIRYASFLSPNKAPEQSNQIDL</sequence>
<keyword evidence="1" id="KW-1133">Transmembrane helix</keyword>
<feature type="transmembrane region" description="Helical" evidence="1">
    <location>
        <begin position="183"/>
        <end position="204"/>
    </location>
</feature>